<dbReference type="InterPro" id="IPR046350">
    <property type="entry name" value="Cystatin_sf"/>
</dbReference>
<dbReference type="Proteomes" id="UP001630127">
    <property type="component" value="Unassembled WGS sequence"/>
</dbReference>
<name>A0ABD2ZU43_9GENT</name>
<proteinExistence type="predicted"/>
<feature type="signal peptide" evidence="1">
    <location>
        <begin position="1"/>
        <end position="23"/>
    </location>
</feature>
<evidence type="ECO:0000313" key="3">
    <source>
        <dbReference type="Proteomes" id="UP001630127"/>
    </source>
</evidence>
<evidence type="ECO:0000256" key="1">
    <source>
        <dbReference type="SAM" id="SignalP"/>
    </source>
</evidence>
<dbReference type="EMBL" id="JBJUIK010000007">
    <property type="protein sequence ID" value="KAL3521860.1"/>
    <property type="molecule type" value="Genomic_DNA"/>
</dbReference>
<evidence type="ECO:0008006" key="4">
    <source>
        <dbReference type="Google" id="ProtNLM"/>
    </source>
</evidence>
<dbReference type="SUPFAM" id="SSF54403">
    <property type="entry name" value="Cystatin/monellin"/>
    <property type="match status" value="1"/>
</dbReference>
<feature type="chain" id="PRO_5044783414" description="Cystatin domain-containing protein" evidence="1">
    <location>
        <begin position="24"/>
        <end position="97"/>
    </location>
</feature>
<dbReference type="PANTHER" id="PTHR47364:SF2">
    <property type="entry name" value="CYSTEINE PROTEINASE INHIBITOR 5"/>
    <property type="match status" value="1"/>
</dbReference>
<sequence length="97" mass="10955">MSLNFHTLLILTILLLAHVVSFAKKDTPQQVDWKEIDANNPKVVESAKFVIDEENKGAHFKLVLQSVLKAQVQNLRDNDLKLRIFIEASGGKNNRST</sequence>
<keyword evidence="3" id="KW-1185">Reference proteome</keyword>
<dbReference type="AlphaFoldDB" id="A0ABD2ZU43"/>
<organism evidence="2 3">
    <name type="scientific">Cinchona calisaya</name>
    <dbReference type="NCBI Taxonomy" id="153742"/>
    <lineage>
        <taxon>Eukaryota</taxon>
        <taxon>Viridiplantae</taxon>
        <taxon>Streptophyta</taxon>
        <taxon>Embryophyta</taxon>
        <taxon>Tracheophyta</taxon>
        <taxon>Spermatophyta</taxon>
        <taxon>Magnoliopsida</taxon>
        <taxon>eudicotyledons</taxon>
        <taxon>Gunneridae</taxon>
        <taxon>Pentapetalae</taxon>
        <taxon>asterids</taxon>
        <taxon>lamiids</taxon>
        <taxon>Gentianales</taxon>
        <taxon>Rubiaceae</taxon>
        <taxon>Cinchonoideae</taxon>
        <taxon>Cinchoneae</taxon>
        <taxon>Cinchona</taxon>
    </lineage>
</organism>
<keyword evidence="1" id="KW-0732">Signal</keyword>
<accession>A0ABD2ZU43</accession>
<dbReference type="PANTHER" id="PTHR47364">
    <property type="entry name" value="CYSTEINE PROTEINASE INHIBITOR 5"/>
    <property type="match status" value="1"/>
</dbReference>
<gene>
    <name evidence="2" type="ORF">ACH5RR_014694</name>
</gene>
<reference evidence="2 3" key="1">
    <citation type="submission" date="2024-11" db="EMBL/GenBank/DDBJ databases">
        <title>A near-complete genome assembly of Cinchona calisaya.</title>
        <authorList>
            <person name="Lian D.C."/>
            <person name="Zhao X.W."/>
            <person name="Wei L."/>
        </authorList>
    </citation>
    <scope>NUCLEOTIDE SEQUENCE [LARGE SCALE GENOMIC DNA]</scope>
    <source>
        <tissue evidence="2">Nenye</tissue>
    </source>
</reference>
<dbReference type="Gene3D" id="3.10.450.10">
    <property type="match status" value="1"/>
</dbReference>
<evidence type="ECO:0000313" key="2">
    <source>
        <dbReference type="EMBL" id="KAL3521860.1"/>
    </source>
</evidence>
<protein>
    <recommendedName>
        <fullName evidence="4">Cystatin domain-containing protein</fullName>
    </recommendedName>
</protein>
<comment type="caution">
    <text evidence="2">The sequence shown here is derived from an EMBL/GenBank/DDBJ whole genome shotgun (WGS) entry which is preliminary data.</text>
</comment>